<reference evidence="4" key="1">
    <citation type="submission" date="2023-07" db="EMBL/GenBank/DDBJ databases">
        <title>Genomic Encyclopedia of Type Strains, Phase IV (KMG-IV): sequencing the most valuable type-strain genomes for metagenomic binning, comparative biology and taxonomic classification.</title>
        <authorList>
            <person name="Goeker M."/>
        </authorList>
    </citation>
    <scope>NUCLEOTIDE SEQUENCE</scope>
    <source>
        <strain evidence="4">DSM 21202</strain>
    </source>
</reference>
<dbReference type="PANTHER" id="PTHR30244">
    <property type="entry name" value="TRANSAMINASE"/>
    <property type="match status" value="1"/>
</dbReference>
<keyword evidence="2 3" id="KW-0663">Pyridoxal phosphate</keyword>
<dbReference type="GO" id="GO:0030170">
    <property type="term" value="F:pyridoxal phosphate binding"/>
    <property type="evidence" value="ECO:0007669"/>
    <property type="project" value="TreeGrafter"/>
</dbReference>
<dbReference type="EMBL" id="JAUSUL010000002">
    <property type="protein sequence ID" value="MDQ0316204.1"/>
    <property type="molecule type" value="Genomic_DNA"/>
</dbReference>
<dbReference type="Pfam" id="PF01041">
    <property type="entry name" value="DegT_DnrJ_EryC1"/>
    <property type="match status" value="1"/>
</dbReference>
<feature type="modified residue" description="N6-(pyridoxal phosphate)lysine" evidence="2">
    <location>
        <position position="192"/>
    </location>
</feature>
<dbReference type="Proteomes" id="UP001229244">
    <property type="component" value="Unassembled WGS sequence"/>
</dbReference>
<organism evidence="4 5">
    <name type="scientific">Amorphus orientalis</name>
    <dbReference type="NCBI Taxonomy" id="649198"/>
    <lineage>
        <taxon>Bacteria</taxon>
        <taxon>Pseudomonadati</taxon>
        <taxon>Pseudomonadota</taxon>
        <taxon>Alphaproteobacteria</taxon>
        <taxon>Hyphomicrobiales</taxon>
        <taxon>Amorphaceae</taxon>
        <taxon>Amorphus</taxon>
    </lineage>
</organism>
<dbReference type="Gene3D" id="3.90.1150.10">
    <property type="entry name" value="Aspartate Aminotransferase, domain 1"/>
    <property type="match status" value="1"/>
</dbReference>
<accession>A0AAE3VQ24</accession>
<dbReference type="InterPro" id="IPR015421">
    <property type="entry name" value="PyrdxlP-dep_Trfase_major"/>
</dbReference>
<dbReference type="GO" id="GO:0000271">
    <property type="term" value="P:polysaccharide biosynthetic process"/>
    <property type="evidence" value="ECO:0007669"/>
    <property type="project" value="TreeGrafter"/>
</dbReference>
<dbReference type="SUPFAM" id="SSF53383">
    <property type="entry name" value="PLP-dependent transferases"/>
    <property type="match status" value="1"/>
</dbReference>
<evidence type="ECO:0000313" key="4">
    <source>
        <dbReference type="EMBL" id="MDQ0316204.1"/>
    </source>
</evidence>
<dbReference type="PIRSF" id="PIRSF000390">
    <property type="entry name" value="PLP_StrS"/>
    <property type="match status" value="1"/>
</dbReference>
<protein>
    <submittedName>
        <fullName evidence="4">dTDP-4-amino-4,6-dideoxygalactose transaminase</fullName>
    </submittedName>
</protein>
<evidence type="ECO:0000256" key="1">
    <source>
        <dbReference type="PIRSR" id="PIRSR000390-1"/>
    </source>
</evidence>
<evidence type="ECO:0000256" key="2">
    <source>
        <dbReference type="PIRSR" id="PIRSR000390-2"/>
    </source>
</evidence>
<dbReference type="GO" id="GO:0008483">
    <property type="term" value="F:transaminase activity"/>
    <property type="evidence" value="ECO:0007669"/>
    <property type="project" value="TreeGrafter"/>
</dbReference>
<dbReference type="AlphaFoldDB" id="A0AAE3VQ24"/>
<dbReference type="InterPro" id="IPR000653">
    <property type="entry name" value="DegT/StrS_aminotransferase"/>
</dbReference>
<dbReference type="PANTHER" id="PTHR30244:SF42">
    <property type="entry name" value="UDP-2-ACETAMIDO-2-DEOXY-3-OXO-D-GLUCURONATE AMINOTRANSFERASE"/>
    <property type="match status" value="1"/>
</dbReference>
<feature type="active site" description="Proton acceptor" evidence="1">
    <location>
        <position position="192"/>
    </location>
</feature>
<comment type="similarity">
    <text evidence="3">Belongs to the DegT/DnrJ/EryC1 family.</text>
</comment>
<comment type="caution">
    <text evidence="4">The sequence shown here is derived from an EMBL/GenBank/DDBJ whole genome shotgun (WGS) entry which is preliminary data.</text>
</comment>
<dbReference type="Gene3D" id="3.40.640.10">
    <property type="entry name" value="Type I PLP-dependent aspartate aminotransferase-like (Major domain)"/>
    <property type="match status" value="1"/>
</dbReference>
<dbReference type="CDD" id="cd00616">
    <property type="entry name" value="AHBA_syn"/>
    <property type="match status" value="1"/>
</dbReference>
<evidence type="ECO:0000256" key="3">
    <source>
        <dbReference type="RuleBase" id="RU004508"/>
    </source>
</evidence>
<dbReference type="InterPro" id="IPR015424">
    <property type="entry name" value="PyrdxlP-dep_Trfase"/>
</dbReference>
<dbReference type="InterPro" id="IPR015422">
    <property type="entry name" value="PyrdxlP-dep_Trfase_small"/>
</dbReference>
<evidence type="ECO:0000313" key="5">
    <source>
        <dbReference type="Proteomes" id="UP001229244"/>
    </source>
</evidence>
<proteinExistence type="inferred from homology"/>
<gene>
    <name evidence="4" type="ORF">J2S73_002661</name>
</gene>
<sequence>MVAFIDLKAQQERIKPQLDAAIARVLANGNYISGPEVAEFEQQLADYVGVAHAVSCGNGTDALQIALLAEGIGAGDAVFVPSFTFAATAEMVALIGATPVFVDIDPNTFNIDVEHLEATIDAIASAGDLKPRAIIPVDLFGLPADYASIEAIAAKHGLYVLEDGAQGFGGTQNGRRACSFGTVATTSFFPAKPLGCYGDGGAVLTNDPERAAVMRSLCIHGKGTDKYDNVRIGMNSRLDTLQAAILKEKLAVFDEELVSRQAAAERYEAALSNHVRTPRVPAGFTSSWAQYSIIVDGDRSAVMASLKESGIPSVVYYAKPLHLQTAYKHYPVGPGGLPKTEFTAEHVMSLPMHPYLDEATQAKIIDAVKNAVAVKEKV</sequence>
<keyword evidence="5" id="KW-1185">Reference proteome</keyword>
<name>A0AAE3VQ24_9HYPH</name>